<keyword evidence="4" id="KW-1185">Reference proteome</keyword>
<dbReference type="EMBL" id="KB293048">
    <property type="protein sequence ID" value="ELU16607.1"/>
    <property type="molecule type" value="Genomic_DNA"/>
</dbReference>
<reference evidence="4" key="1">
    <citation type="submission" date="2012-12" db="EMBL/GenBank/DDBJ databases">
        <authorList>
            <person name="Hellsten U."/>
            <person name="Grimwood J."/>
            <person name="Chapman J.A."/>
            <person name="Shapiro H."/>
            <person name="Aerts A."/>
            <person name="Otillar R.P."/>
            <person name="Terry A.Y."/>
            <person name="Boore J.L."/>
            <person name="Simakov O."/>
            <person name="Marletaz F."/>
            <person name="Cho S.-J."/>
            <person name="Edsinger-Gonzales E."/>
            <person name="Havlak P."/>
            <person name="Kuo D.-H."/>
            <person name="Larsson T."/>
            <person name="Lv J."/>
            <person name="Arendt D."/>
            <person name="Savage R."/>
            <person name="Osoegawa K."/>
            <person name="de Jong P."/>
            <person name="Lindberg D.R."/>
            <person name="Seaver E.C."/>
            <person name="Weisblat D.A."/>
            <person name="Putnam N.H."/>
            <person name="Grigoriev I.V."/>
            <person name="Rokhsar D.S."/>
        </authorList>
    </citation>
    <scope>NUCLEOTIDE SEQUENCE</scope>
    <source>
        <strain evidence="4">I ESC-2004</strain>
    </source>
</reference>
<accession>R7VDG2</accession>
<dbReference type="HOGENOM" id="CLU_652562_0_0_1"/>
<feature type="region of interest" description="Disordered" evidence="1">
    <location>
        <begin position="110"/>
        <end position="134"/>
    </location>
</feature>
<evidence type="ECO:0000256" key="1">
    <source>
        <dbReference type="SAM" id="MobiDB-lite"/>
    </source>
</evidence>
<reference evidence="3" key="3">
    <citation type="submission" date="2015-06" db="UniProtKB">
        <authorList>
            <consortium name="EnsemblMetazoa"/>
        </authorList>
    </citation>
    <scope>IDENTIFICATION</scope>
</reference>
<sequence length="421" mass="47769">MTSQAYKIINTHGLLVGEAQGFDGRRRASERRARRSLRMVPGGPAHPGPIWSQRSVGWDVHTLDGRHPGHDFQLPFRSASSVNGSGFGVNYGGKMFNQPTLTAGKRRVYYSQGTPTPRRPSKIHESKRRDQSGCCKYSSEMDTGEQTLQILWRGYKTGDARRLPWWHLLKKPSKSVLKHTAKQEASYIKLFVAYDIRKGGEKRGEKKKSELTDIQKWTDLSPVRNTQGADAAYRADPHRQRPSEDVEGLTPSCMLHAQRRLSLGKKNGATSNYVKRFVACIKYKCPLHRFHGDKDLLSRSLCIIDAYGAMSEHRELPYIILIPGVGEIYCCARIIGSDSWGAQISRSTQPDMNDDERNTTNTRPAINQHLGLAIVSHRNVMAASIRSQLCYRHVAFMCCLLRFRCILKRKLIDYLIVWVIM</sequence>
<name>R7VDG2_CAPTE</name>
<reference evidence="2 4" key="2">
    <citation type="journal article" date="2013" name="Nature">
        <title>Insights into bilaterian evolution from three spiralian genomes.</title>
        <authorList>
            <person name="Simakov O."/>
            <person name="Marletaz F."/>
            <person name="Cho S.J."/>
            <person name="Edsinger-Gonzales E."/>
            <person name="Havlak P."/>
            <person name="Hellsten U."/>
            <person name="Kuo D.H."/>
            <person name="Larsson T."/>
            <person name="Lv J."/>
            <person name="Arendt D."/>
            <person name="Savage R."/>
            <person name="Osoegawa K."/>
            <person name="de Jong P."/>
            <person name="Grimwood J."/>
            <person name="Chapman J.A."/>
            <person name="Shapiro H."/>
            <person name="Aerts A."/>
            <person name="Otillar R.P."/>
            <person name="Terry A.Y."/>
            <person name="Boore J.L."/>
            <person name="Grigoriev I.V."/>
            <person name="Lindberg D.R."/>
            <person name="Seaver E.C."/>
            <person name="Weisblat D.A."/>
            <person name="Putnam N.H."/>
            <person name="Rokhsar D.S."/>
        </authorList>
    </citation>
    <scope>NUCLEOTIDE SEQUENCE</scope>
    <source>
        <strain evidence="2 4">I ESC-2004</strain>
    </source>
</reference>
<feature type="compositionally biased region" description="Basic and acidic residues" evidence="1">
    <location>
        <begin position="122"/>
        <end position="131"/>
    </location>
</feature>
<dbReference type="EMBL" id="AMQN01004260">
    <property type="status" value="NOT_ANNOTATED_CDS"/>
    <property type="molecule type" value="Genomic_DNA"/>
</dbReference>
<protein>
    <submittedName>
        <fullName evidence="2 3">Uncharacterized protein</fullName>
    </submittedName>
</protein>
<organism evidence="2">
    <name type="scientific">Capitella teleta</name>
    <name type="common">Polychaete worm</name>
    <dbReference type="NCBI Taxonomy" id="283909"/>
    <lineage>
        <taxon>Eukaryota</taxon>
        <taxon>Metazoa</taxon>
        <taxon>Spiralia</taxon>
        <taxon>Lophotrochozoa</taxon>
        <taxon>Annelida</taxon>
        <taxon>Polychaeta</taxon>
        <taxon>Sedentaria</taxon>
        <taxon>Scolecida</taxon>
        <taxon>Capitellidae</taxon>
        <taxon>Capitella</taxon>
    </lineage>
</organism>
<dbReference type="AlphaFoldDB" id="R7VDG2"/>
<dbReference type="EnsemblMetazoa" id="CapteT191911">
    <property type="protein sequence ID" value="CapteP191911"/>
    <property type="gene ID" value="CapteG191911"/>
</dbReference>
<dbReference type="Proteomes" id="UP000014760">
    <property type="component" value="Unassembled WGS sequence"/>
</dbReference>
<evidence type="ECO:0000313" key="2">
    <source>
        <dbReference type="EMBL" id="ELU16607.1"/>
    </source>
</evidence>
<gene>
    <name evidence="2" type="ORF">CAPTEDRAFT_191911</name>
</gene>
<evidence type="ECO:0000313" key="4">
    <source>
        <dbReference type="Proteomes" id="UP000014760"/>
    </source>
</evidence>
<proteinExistence type="predicted"/>
<evidence type="ECO:0000313" key="3">
    <source>
        <dbReference type="EnsemblMetazoa" id="CapteP191911"/>
    </source>
</evidence>